<reference evidence="2" key="1">
    <citation type="journal article" date="2019" name="Int. J. Syst. Evol. Microbiol.">
        <title>The Global Catalogue of Microorganisms (GCM) 10K type strain sequencing project: providing services to taxonomists for standard genome sequencing and annotation.</title>
        <authorList>
            <consortium name="The Broad Institute Genomics Platform"/>
            <consortium name="The Broad Institute Genome Sequencing Center for Infectious Disease"/>
            <person name="Wu L."/>
            <person name="Ma J."/>
        </authorList>
    </citation>
    <scope>NUCLEOTIDE SEQUENCE [LARGE SCALE GENOMIC DNA]</scope>
    <source>
        <strain evidence="2">KCTC 42964</strain>
    </source>
</reference>
<dbReference type="RefSeq" id="WP_379899538.1">
    <property type="nucleotide sequence ID" value="NZ_JBHRTR010000022.1"/>
</dbReference>
<dbReference type="EMBL" id="JBHRTR010000022">
    <property type="protein sequence ID" value="MFC3227372.1"/>
    <property type="molecule type" value="Genomic_DNA"/>
</dbReference>
<gene>
    <name evidence="1" type="ORF">ACFOGJ_09035</name>
</gene>
<evidence type="ECO:0000313" key="2">
    <source>
        <dbReference type="Proteomes" id="UP001595528"/>
    </source>
</evidence>
<sequence>MTGDCKTLGQVAARVVNDTADRMHATQANELLCDAAFAVSRHDAASLALIADRLAKRAAAWTEAQAGGPAVERRAAE</sequence>
<dbReference type="Proteomes" id="UP001595528">
    <property type="component" value="Unassembled WGS sequence"/>
</dbReference>
<keyword evidence="2" id="KW-1185">Reference proteome</keyword>
<evidence type="ECO:0000313" key="1">
    <source>
        <dbReference type="EMBL" id="MFC3227372.1"/>
    </source>
</evidence>
<accession>A0ABV7KZG1</accession>
<organism evidence="1 2">
    <name type="scientific">Marinibaculum pumilum</name>
    <dbReference type="NCBI Taxonomy" id="1766165"/>
    <lineage>
        <taxon>Bacteria</taxon>
        <taxon>Pseudomonadati</taxon>
        <taxon>Pseudomonadota</taxon>
        <taxon>Alphaproteobacteria</taxon>
        <taxon>Rhodospirillales</taxon>
        <taxon>Rhodospirillaceae</taxon>
        <taxon>Marinibaculum</taxon>
    </lineage>
</organism>
<name>A0ABV7KZG1_9PROT</name>
<proteinExistence type="predicted"/>
<protein>
    <submittedName>
        <fullName evidence="1">Uncharacterized protein</fullName>
    </submittedName>
</protein>
<comment type="caution">
    <text evidence="1">The sequence shown here is derived from an EMBL/GenBank/DDBJ whole genome shotgun (WGS) entry which is preliminary data.</text>
</comment>